<evidence type="ECO:0000256" key="1">
    <source>
        <dbReference type="ARBA" id="ARBA00023239"/>
    </source>
</evidence>
<evidence type="ECO:0000313" key="8">
    <source>
        <dbReference type="Proteomes" id="UP000430021"/>
    </source>
</evidence>
<comment type="caution">
    <text evidence="7">The sequence shown here is derived from an EMBL/GenBank/DDBJ whole genome shotgun (WGS) entry which is preliminary data.</text>
</comment>
<dbReference type="Proteomes" id="UP000548685">
    <property type="component" value="Unassembled WGS sequence"/>
</dbReference>
<dbReference type="CDD" id="cd22268">
    <property type="entry name" value="DPBB_RlpA-like"/>
    <property type="match status" value="1"/>
</dbReference>
<keyword evidence="9" id="KW-1185">Reference proteome</keyword>
<dbReference type="SUPFAM" id="SSF50685">
    <property type="entry name" value="Barwin-like endoglucanases"/>
    <property type="match status" value="1"/>
</dbReference>
<evidence type="ECO:0000259" key="5">
    <source>
        <dbReference type="Pfam" id="PF03330"/>
    </source>
</evidence>
<evidence type="ECO:0000256" key="3">
    <source>
        <dbReference type="HAMAP-Rule" id="MF_02071"/>
    </source>
</evidence>
<keyword evidence="6" id="KW-0449">Lipoprotein</keyword>
<dbReference type="Proteomes" id="UP000430021">
    <property type="component" value="Unassembled WGS sequence"/>
</dbReference>
<evidence type="ECO:0000313" key="6">
    <source>
        <dbReference type="EMBL" id="MBB3775727.1"/>
    </source>
</evidence>
<dbReference type="Pfam" id="PF03330">
    <property type="entry name" value="DPBB_1"/>
    <property type="match status" value="1"/>
</dbReference>
<comment type="function">
    <text evidence="3">Lytic transglycosylase with a strong preference for naked glycan strands that lack stem peptides.</text>
</comment>
<dbReference type="PANTHER" id="PTHR34183">
    <property type="entry name" value="ENDOLYTIC PEPTIDOGLYCAN TRANSGLYCOSYLASE RLPA"/>
    <property type="match status" value="1"/>
</dbReference>
<dbReference type="InterPro" id="IPR034718">
    <property type="entry name" value="RlpA"/>
</dbReference>
<evidence type="ECO:0000256" key="2">
    <source>
        <dbReference type="ARBA" id="ARBA00023316"/>
    </source>
</evidence>
<dbReference type="GO" id="GO:0071555">
    <property type="term" value="P:cell wall organization"/>
    <property type="evidence" value="ECO:0007669"/>
    <property type="project" value="UniProtKB-KW"/>
</dbReference>
<dbReference type="AlphaFoldDB" id="A0A6I4UKR3"/>
<dbReference type="Gene3D" id="2.40.40.10">
    <property type="entry name" value="RlpA-like domain"/>
    <property type="match status" value="1"/>
</dbReference>
<protein>
    <recommendedName>
        <fullName evidence="3">Endolytic peptidoglycan transglycosylase RlpA</fullName>
        <ecNumber evidence="3">4.2.2.-</ecNumber>
    </recommendedName>
</protein>
<organism evidence="7 8">
    <name type="scientific">Erythrobacter ramosus</name>
    <dbReference type="NCBI Taxonomy" id="35811"/>
    <lineage>
        <taxon>Bacteria</taxon>
        <taxon>Pseudomonadati</taxon>
        <taxon>Pseudomonadota</taxon>
        <taxon>Alphaproteobacteria</taxon>
        <taxon>Sphingomonadales</taxon>
        <taxon>Erythrobacteraceae</taxon>
        <taxon>Erythrobacter/Porphyrobacter group</taxon>
        <taxon>Erythrobacter</taxon>
    </lineage>
</organism>
<reference evidence="6 9" key="2">
    <citation type="submission" date="2020-08" db="EMBL/GenBank/DDBJ databases">
        <title>Genomic Encyclopedia of Type Strains, Phase IV (KMG-IV): sequencing the most valuable type-strain genomes for metagenomic binning, comparative biology and taxonomic classification.</title>
        <authorList>
            <person name="Goeker M."/>
        </authorList>
    </citation>
    <scope>NUCLEOTIDE SEQUENCE [LARGE SCALE GENOMIC DNA]</scope>
    <source>
        <strain evidence="6 9">DSM 8510</strain>
    </source>
</reference>
<evidence type="ECO:0000313" key="9">
    <source>
        <dbReference type="Proteomes" id="UP000548685"/>
    </source>
</evidence>
<sequence>MRTGNRIHGLDARSAATRSLQALAVAGLLGLAPLAASSAATPDGGASGIEPATSAAIIELVPLQPTADVAAPASVIEEPAPSAPQETVLGRGSASYYASKFNGRRTASGERFDNSDLTAAHRSLPFGSRVRVTNPANGRSVVVRVNDRGPFTRGRLIDVSRAAAEELGMVARGHADVELALIAD</sequence>
<keyword evidence="1 3" id="KW-0456">Lyase</keyword>
<evidence type="ECO:0000256" key="4">
    <source>
        <dbReference type="RuleBase" id="RU003495"/>
    </source>
</evidence>
<dbReference type="EC" id="4.2.2.-" evidence="3"/>
<dbReference type="OrthoDB" id="9779128at2"/>
<dbReference type="HAMAP" id="MF_02071">
    <property type="entry name" value="RlpA"/>
    <property type="match status" value="1"/>
</dbReference>
<proteinExistence type="inferred from homology"/>
<evidence type="ECO:0000313" key="7">
    <source>
        <dbReference type="EMBL" id="MXP39178.1"/>
    </source>
</evidence>
<gene>
    <name evidence="3" type="primary">rlpA</name>
    <name evidence="6" type="ORF">FHS52_001696</name>
    <name evidence="7" type="ORF">GRI59_11230</name>
</gene>
<dbReference type="InterPro" id="IPR012997">
    <property type="entry name" value="RplA"/>
</dbReference>
<feature type="domain" description="RlpA-like protein double-psi beta-barrel" evidence="5">
    <location>
        <begin position="91"/>
        <end position="178"/>
    </location>
</feature>
<dbReference type="NCBIfam" id="TIGR00413">
    <property type="entry name" value="rlpA"/>
    <property type="match status" value="1"/>
</dbReference>
<comment type="similarity">
    <text evidence="3 4">Belongs to the RlpA family.</text>
</comment>
<name>A0A6I4UKR3_9SPHN</name>
<dbReference type="EMBL" id="JACICE010000002">
    <property type="protein sequence ID" value="MBB3775727.1"/>
    <property type="molecule type" value="Genomic_DNA"/>
</dbReference>
<dbReference type="EMBL" id="WTYB01000002">
    <property type="protein sequence ID" value="MXP39178.1"/>
    <property type="molecule type" value="Genomic_DNA"/>
</dbReference>
<dbReference type="InterPro" id="IPR009009">
    <property type="entry name" value="RlpA-like_DPBB"/>
</dbReference>
<reference evidence="7 8" key="1">
    <citation type="submission" date="2019-12" db="EMBL/GenBank/DDBJ databases">
        <title>Genomic-based taxomic classification of the family Erythrobacteraceae.</title>
        <authorList>
            <person name="Xu L."/>
        </authorList>
    </citation>
    <scope>NUCLEOTIDE SEQUENCE [LARGE SCALE GENOMIC DNA]</scope>
    <source>
        <strain evidence="7 8">JCM 10282</strain>
    </source>
</reference>
<dbReference type="GO" id="GO:0008932">
    <property type="term" value="F:lytic endotransglycosylase activity"/>
    <property type="evidence" value="ECO:0007669"/>
    <property type="project" value="UniProtKB-UniRule"/>
</dbReference>
<dbReference type="RefSeq" id="WP_160761242.1">
    <property type="nucleotide sequence ID" value="NZ_BAAADZ010000010.1"/>
</dbReference>
<dbReference type="PANTHER" id="PTHR34183:SF1">
    <property type="entry name" value="ENDOLYTIC PEPTIDOGLYCAN TRANSGLYCOSYLASE RLPA"/>
    <property type="match status" value="1"/>
</dbReference>
<dbReference type="InterPro" id="IPR036908">
    <property type="entry name" value="RlpA-like_sf"/>
</dbReference>
<accession>A0A6I4UKR3</accession>
<keyword evidence="2 3" id="KW-0961">Cell wall biogenesis/degradation</keyword>
<dbReference type="GO" id="GO:0000270">
    <property type="term" value="P:peptidoglycan metabolic process"/>
    <property type="evidence" value="ECO:0007669"/>
    <property type="project" value="UniProtKB-UniRule"/>
</dbReference>